<dbReference type="PROSITE" id="PS50887">
    <property type="entry name" value="GGDEF"/>
    <property type="match status" value="1"/>
</dbReference>
<dbReference type="CDD" id="cd01949">
    <property type="entry name" value="GGDEF"/>
    <property type="match status" value="1"/>
</dbReference>
<protein>
    <recommendedName>
        <fullName evidence="2">diguanylate cyclase</fullName>
        <ecNumber evidence="2">2.7.7.65</ecNumber>
    </recommendedName>
</protein>
<evidence type="ECO:0000313" key="8">
    <source>
        <dbReference type="EMBL" id="AKE51026.1"/>
    </source>
</evidence>
<dbReference type="SMART" id="SM00028">
    <property type="entry name" value="TPR"/>
    <property type="match status" value="4"/>
</dbReference>
<dbReference type="InterPro" id="IPR050469">
    <property type="entry name" value="Diguanylate_Cyclase"/>
</dbReference>
<evidence type="ECO:0000256" key="3">
    <source>
        <dbReference type="ARBA" id="ARBA00034247"/>
    </source>
</evidence>
<keyword evidence="6" id="KW-0472">Membrane</keyword>
<feature type="repeat" description="TPR" evidence="4">
    <location>
        <begin position="230"/>
        <end position="263"/>
    </location>
</feature>
<dbReference type="Gene3D" id="1.25.40.10">
    <property type="entry name" value="Tetratricopeptide repeat domain"/>
    <property type="match status" value="2"/>
</dbReference>
<dbReference type="EC" id="2.7.7.65" evidence="2"/>
<name>A0A0F6RBC3_9GAMM</name>
<keyword evidence="6" id="KW-0812">Transmembrane</keyword>
<dbReference type="FunFam" id="3.30.70.270:FF:000001">
    <property type="entry name" value="Diguanylate cyclase domain protein"/>
    <property type="match status" value="1"/>
</dbReference>
<dbReference type="PANTHER" id="PTHR45138:SF9">
    <property type="entry name" value="DIGUANYLATE CYCLASE DGCM-RELATED"/>
    <property type="match status" value="1"/>
</dbReference>
<feature type="coiled-coil region" evidence="5">
    <location>
        <begin position="409"/>
        <end position="468"/>
    </location>
</feature>
<reference evidence="8 9" key="1">
    <citation type="submission" date="2015-02" db="EMBL/GenBank/DDBJ databases">
        <title>Complete genome sequence of Kangiella geojedonensis strain YCS-5T.</title>
        <authorList>
            <person name="Kim K.M."/>
        </authorList>
    </citation>
    <scope>NUCLEOTIDE SEQUENCE [LARGE SCALE GENOMIC DNA]</scope>
    <source>
        <strain evidence="8 9">YCS-5</strain>
    </source>
</reference>
<dbReference type="PATRIC" id="fig|914150.5.peg.34"/>
<evidence type="ECO:0000259" key="7">
    <source>
        <dbReference type="PROSITE" id="PS50887"/>
    </source>
</evidence>
<dbReference type="InterPro" id="IPR019734">
    <property type="entry name" value="TPR_rpt"/>
</dbReference>
<evidence type="ECO:0000256" key="6">
    <source>
        <dbReference type="SAM" id="Phobius"/>
    </source>
</evidence>
<evidence type="ECO:0000256" key="4">
    <source>
        <dbReference type="PROSITE-ProRule" id="PRU00339"/>
    </source>
</evidence>
<proteinExistence type="predicted"/>
<dbReference type="STRING" id="914150.TQ33_0034"/>
<dbReference type="GO" id="GO:0052621">
    <property type="term" value="F:diguanylate cyclase activity"/>
    <property type="evidence" value="ECO:0007669"/>
    <property type="project" value="UniProtKB-EC"/>
</dbReference>
<keyword evidence="9" id="KW-1185">Reference proteome</keyword>
<dbReference type="InterPro" id="IPR043128">
    <property type="entry name" value="Rev_trsase/Diguanyl_cyclase"/>
</dbReference>
<accession>A0A0F6RBC3</accession>
<dbReference type="InterPro" id="IPR000160">
    <property type="entry name" value="GGDEF_dom"/>
</dbReference>
<dbReference type="Proteomes" id="UP000034071">
    <property type="component" value="Chromosome"/>
</dbReference>
<evidence type="ECO:0000313" key="9">
    <source>
        <dbReference type="Proteomes" id="UP000034071"/>
    </source>
</evidence>
<dbReference type="KEGG" id="kge:TQ33_0034"/>
<dbReference type="EMBL" id="CP010975">
    <property type="protein sequence ID" value="AKE51026.1"/>
    <property type="molecule type" value="Genomic_DNA"/>
</dbReference>
<sequence length="672" mass="76208">MSIHSLIPPVVNAGIRKTADSNLPANLPAKKRTAHLKSIFLGLLSVIVLLLIDISQVSAAEPNNKEQQRKFDELFQQAENQETDLTTIYELVFFLESLRKAIPEGDDVRKRQYQYYVCLAGYGPDFDASEQSIQALIKEAQSADDRIAEARFNYCLTHYYLTQSNWKGGISSATEGVSIARNLDKPLLLAEILALRCSIASLIGQYANSLSDCLEAKELYESVKGDQAGKPVLFDIGVAYRRVGFYDKALEYFEDAKTFAEDHDLDLGVIQALTQISYIYHAQGDYLKALEIQNSALEIADEKSIFIENGNIHTAKAGTLNELHRFDSALLELERAENQFARYGTTDTLENIELEAGIARSGLGEYEKAEQHFETAERLMLESGNERYLKWLYEARAENYRALGRDKDVVEALRKYKEITEKLNLEQNKQQTIILRYQFDNERQKIENQRLIAEKELKARELENLKAVKNWQTLAMILGLLLTAILVVFIIKQATHSRRLAKLALTDSLTGIANRRHIEQHAKDVIEQTVKENRSASIIVFDIDHFKEVNDKYGHGVGDEVLKVLAKFCEEALRREDRLGRYGGEEFVAVLPNAKLEDAYQVAERLREGTESLDIKVREYHVRVTISLGVAEYDVEESLDSLVKRADKALYIAKRSGRNNTQKAKGKGLDKK</sequence>
<comment type="cofactor">
    <cofactor evidence="1">
        <name>Mg(2+)</name>
        <dbReference type="ChEBI" id="CHEBI:18420"/>
    </cofactor>
</comment>
<dbReference type="Pfam" id="PF00990">
    <property type="entry name" value="GGDEF"/>
    <property type="match status" value="1"/>
</dbReference>
<dbReference type="RefSeq" id="WP_046560271.1">
    <property type="nucleotide sequence ID" value="NZ_CP010975.1"/>
</dbReference>
<evidence type="ECO:0000256" key="2">
    <source>
        <dbReference type="ARBA" id="ARBA00012528"/>
    </source>
</evidence>
<keyword evidence="5" id="KW-0175">Coiled coil</keyword>
<dbReference type="InterPro" id="IPR029787">
    <property type="entry name" value="Nucleotide_cyclase"/>
</dbReference>
<dbReference type="HOGENOM" id="CLU_022176_2_0_6"/>
<dbReference type="SUPFAM" id="SSF55073">
    <property type="entry name" value="Nucleotide cyclase"/>
    <property type="match status" value="1"/>
</dbReference>
<keyword evidence="6" id="KW-1133">Transmembrane helix</keyword>
<feature type="domain" description="GGDEF" evidence="7">
    <location>
        <begin position="534"/>
        <end position="666"/>
    </location>
</feature>
<dbReference type="SUPFAM" id="SSF48452">
    <property type="entry name" value="TPR-like"/>
    <property type="match status" value="2"/>
</dbReference>
<dbReference type="NCBIfam" id="TIGR00254">
    <property type="entry name" value="GGDEF"/>
    <property type="match status" value="1"/>
</dbReference>
<dbReference type="AlphaFoldDB" id="A0A0F6RBC3"/>
<dbReference type="SMART" id="SM00267">
    <property type="entry name" value="GGDEF"/>
    <property type="match status" value="1"/>
</dbReference>
<feature type="transmembrane region" description="Helical" evidence="6">
    <location>
        <begin position="471"/>
        <end position="491"/>
    </location>
</feature>
<dbReference type="PROSITE" id="PS50005">
    <property type="entry name" value="TPR"/>
    <property type="match status" value="1"/>
</dbReference>
<evidence type="ECO:0000256" key="1">
    <source>
        <dbReference type="ARBA" id="ARBA00001946"/>
    </source>
</evidence>
<gene>
    <name evidence="8" type="ORF">TQ33_0034</name>
</gene>
<dbReference type="Pfam" id="PF13424">
    <property type="entry name" value="TPR_12"/>
    <property type="match status" value="1"/>
</dbReference>
<comment type="catalytic activity">
    <reaction evidence="3">
        <text>2 GTP = 3',3'-c-di-GMP + 2 diphosphate</text>
        <dbReference type="Rhea" id="RHEA:24898"/>
        <dbReference type="ChEBI" id="CHEBI:33019"/>
        <dbReference type="ChEBI" id="CHEBI:37565"/>
        <dbReference type="ChEBI" id="CHEBI:58805"/>
        <dbReference type="EC" id="2.7.7.65"/>
    </reaction>
</comment>
<dbReference type="InterPro" id="IPR011990">
    <property type="entry name" value="TPR-like_helical_dom_sf"/>
</dbReference>
<dbReference type="PANTHER" id="PTHR45138">
    <property type="entry name" value="REGULATORY COMPONENTS OF SENSORY TRANSDUCTION SYSTEM"/>
    <property type="match status" value="1"/>
</dbReference>
<dbReference type="Gene3D" id="3.30.70.270">
    <property type="match status" value="1"/>
</dbReference>
<organism evidence="8 9">
    <name type="scientific">Kangiella geojedonensis</name>
    <dbReference type="NCBI Taxonomy" id="914150"/>
    <lineage>
        <taxon>Bacteria</taxon>
        <taxon>Pseudomonadati</taxon>
        <taxon>Pseudomonadota</taxon>
        <taxon>Gammaproteobacteria</taxon>
        <taxon>Kangiellales</taxon>
        <taxon>Kangiellaceae</taxon>
        <taxon>Kangiella</taxon>
    </lineage>
</organism>
<dbReference type="OrthoDB" id="6191081at2"/>
<evidence type="ECO:0000256" key="5">
    <source>
        <dbReference type="SAM" id="Coils"/>
    </source>
</evidence>
<keyword evidence="4" id="KW-0802">TPR repeat</keyword>